<keyword evidence="1" id="KW-0732">Signal</keyword>
<evidence type="ECO:0000313" key="3">
    <source>
        <dbReference type="Proteomes" id="UP000243463"/>
    </source>
</evidence>
<name>A0A217EIQ0_9GAMM</name>
<dbReference type="PROSITE" id="PS51257">
    <property type="entry name" value="PROKAR_LIPOPROTEIN"/>
    <property type="match status" value="1"/>
</dbReference>
<dbReference type="EMBL" id="FZLN01000007">
    <property type="protein sequence ID" value="SNQ30206.1"/>
    <property type="molecule type" value="Genomic_DNA"/>
</dbReference>
<protein>
    <recommendedName>
        <fullName evidence="4">Lipoprotein</fullName>
    </recommendedName>
</protein>
<evidence type="ECO:0000256" key="1">
    <source>
        <dbReference type="SAM" id="SignalP"/>
    </source>
</evidence>
<sequence>MKTLQPFFFISLMILILSACTSNNTPSTAPISTFKNTEEYSTQLIDIISNEKNFALKKNSIFRDDLRFDIRAIDDHQELITVTAYKPENNEPDPIGKIKVNKTEQTIRNSTFGDIAALTIKLGEHTHFIADCF</sequence>
<evidence type="ECO:0000313" key="2">
    <source>
        <dbReference type="EMBL" id="SNQ30206.1"/>
    </source>
</evidence>
<proteinExistence type="predicted"/>
<dbReference type="RefSeq" id="WP_088824375.1">
    <property type="nucleotide sequence ID" value="NZ_FZLN01000007.1"/>
</dbReference>
<keyword evidence="3" id="KW-1185">Reference proteome</keyword>
<feature type="signal peptide" evidence="1">
    <location>
        <begin position="1"/>
        <end position="19"/>
    </location>
</feature>
<feature type="chain" id="PRO_5011121473" description="Lipoprotein" evidence="1">
    <location>
        <begin position="20"/>
        <end position="133"/>
    </location>
</feature>
<dbReference type="AlphaFoldDB" id="A0A217EIQ0"/>
<dbReference type="OrthoDB" id="9948833at2"/>
<dbReference type="Proteomes" id="UP000243463">
    <property type="component" value="Unassembled WGS sequence"/>
</dbReference>
<reference evidence="3" key="1">
    <citation type="submission" date="2017-06" db="EMBL/GenBank/DDBJ databases">
        <authorList>
            <person name="Varghese N."/>
            <person name="Submissions S."/>
        </authorList>
    </citation>
    <scope>NUCLEOTIDE SEQUENCE [LARGE SCALE GENOMIC DNA]</scope>
    <source>
        <strain evidence="3">ANC 5114</strain>
    </source>
</reference>
<gene>
    <name evidence="2" type="ORF">SAMN05444584_2193</name>
</gene>
<evidence type="ECO:0008006" key="4">
    <source>
        <dbReference type="Google" id="ProtNLM"/>
    </source>
</evidence>
<organism evidence="2 3">
    <name type="scientific">Acinetobacter apis</name>
    <dbReference type="NCBI Taxonomy" id="1229165"/>
    <lineage>
        <taxon>Bacteria</taxon>
        <taxon>Pseudomonadati</taxon>
        <taxon>Pseudomonadota</taxon>
        <taxon>Gammaproteobacteria</taxon>
        <taxon>Moraxellales</taxon>
        <taxon>Moraxellaceae</taxon>
        <taxon>Acinetobacter</taxon>
    </lineage>
</organism>
<accession>A0A217EIQ0</accession>